<dbReference type="Gene3D" id="3.40.50.720">
    <property type="entry name" value="NAD(P)-binding Rossmann-like Domain"/>
    <property type="match status" value="1"/>
</dbReference>
<evidence type="ECO:0000313" key="4">
    <source>
        <dbReference type="EMBL" id="KIK51424.1"/>
    </source>
</evidence>
<name>A0A0D0BPB9_9AGAR</name>
<dbReference type="AlphaFoldDB" id="A0A0D0BPB9"/>
<organism evidence="4 5">
    <name type="scientific">Collybiopsis luxurians FD-317 M1</name>
    <dbReference type="NCBI Taxonomy" id="944289"/>
    <lineage>
        <taxon>Eukaryota</taxon>
        <taxon>Fungi</taxon>
        <taxon>Dikarya</taxon>
        <taxon>Basidiomycota</taxon>
        <taxon>Agaricomycotina</taxon>
        <taxon>Agaricomycetes</taxon>
        <taxon>Agaricomycetidae</taxon>
        <taxon>Agaricales</taxon>
        <taxon>Marasmiineae</taxon>
        <taxon>Omphalotaceae</taxon>
        <taxon>Collybiopsis</taxon>
        <taxon>Collybiopsis luxurians</taxon>
    </lineage>
</organism>
<evidence type="ECO:0000256" key="2">
    <source>
        <dbReference type="ARBA" id="ARBA00022857"/>
    </source>
</evidence>
<evidence type="ECO:0000256" key="1">
    <source>
        <dbReference type="ARBA" id="ARBA00006484"/>
    </source>
</evidence>
<dbReference type="InterPro" id="IPR020904">
    <property type="entry name" value="Sc_DH/Rdtase_CS"/>
</dbReference>
<comment type="similarity">
    <text evidence="1">Belongs to the short-chain dehydrogenases/reductases (SDR) family.</text>
</comment>
<protein>
    <recommendedName>
        <fullName evidence="6">NAD(P)-binding protein</fullName>
    </recommendedName>
</protein>
<dbReference type="SUPFAM" id="SSF51735">
    <property type="entry name" value="NAD(P)-binding Rossmann-fold domains"/>
    <property type="match status" value="1"/>
</dbReference>
<keyword evidence="3" id="KW-0560">Oxidoreductase</keyword>
<dbReference type="InterPro" id="IPR051468">
    <property type="entry name" value="Fungal_SecMetab_SDRs"/>
</dbReference>
<reference evidence="4 5" key="1">
    <citation type="submission" date="2014-04" db="EMBL/GenBank/DDBJ databases">
        <title>Evolutionary Origins and Diversification of the Mycorrhizal Mutualists.</title>
        <authorList>
            <consortium name="DOE Joint Genome Institute"/>
            <consortium name="Mycorrhizal Genomics Consortium"/>
            <person name="Kohler A."/>
            <person name="Kuo A."/>
            <person name="Nagy L.G."/>
            <person name="Floudas D."/>
            <person name="Copeland A."/>
            <person name="Barry K.W."/>
            <person name="Cichocki N."/>
            <person name="Veneault-Fourrey C."/>
            <person name="LaButti K."/>
            <person name="Lindquist E.A."/>
            <person name="Lipzen A."/>
            <person name="Lundell T."/>
            <person name="Morin E."/>
            <person name="Murat C."/>
            <person name="Riley R."/>
            <person name="Ohm R."/>
            <person name="Sun H."/>
            <person name="Tunlid A."/>
            <person name="Henrissat B."/>
            <person name="Grigoriev I.V."/>
            <person name="Hibbett D.S."/>
            <person name="Martin F."/>
        </authorList>
    </citation>
    <scope>NUCLEOTIDE SEQUENCE [LARGE SCALE GENOMIC DNA]</scope>
    <source>
        <strain evidence="4 5">FD-317 M1</strain>
    </source>
</reference>
<dbReference type="GO" id="GO:0005737">
    <property type="term" value="C:cytoplasm"/>
    <property type="evidence" value="ECO:0007669"/>
    <property type="project" value="TreeGrafter"/>
</dbReference>
<proteinExistence type="inferred from homology"/>
<dbReference type="HOGENOM" id="CLU_010194_9_1_1"/>
<dbReference type="GO" id="GO:0016491">
    <property type="term" value="F:oxidoreductase activity"/>
    <property type="evidence" value="ECO:0007669"/>
    <property type="project" value="UniProtKB-KW"/>
</dbReference>
<dbReference type="Pfam" id="PF00106">
    <property type="entry name" value="adh_short"/>
    <property type="match status" value="1"/>
</dbReference>
<evidence type="ECO:0000313" key="5">
    <source>
        <dbReference type="Proteomes" id="UP000053593"/>
    </source>
</evidence>
<dbReference type="PANTHER" id="PTHR43544">
    <property type="entry name" value="SHORT-CHAIN DEHYDROGENASE/REDUCTASE"/>
    <property type="match status" value="1"/>
</dbReference>
<dbReference type="OrthoDB" id="9876299at2759"/>
<dbReference type="Proteomes" id="UP000053593">
    <property type="component" value="Unassembled WGS sequence"/>
</dbReference>
<evidence type="ECO:0008006" key="6">
    <source>
        <dbReference type="Google" id="ProtNLM"/>
    </source>
</evidence>
<dbReference type="InterPro" id="IPR036291">
    <property type="entry name" value="NAD(P)-bd_dom_sf"/>
</dbReference>
<sequence length="252" mass="26964">MPTTTVYFVTGSNRGIGLALVAELAAQEGVFIYAGVRDPTKAINLEKLVSNYPGKIAPVQFVAGDIVGNKAIADTIKSKHGVVDIVIGNAAISTYLGPVSETPAEALREHFEINVVGIVVLFQAMLDLLKASNNPKFIPVTSGLASLTSFIDLPMGYACYGSTKAALNYVSRKIHVENDWLTCFPIAPGIVQTDMAAYNREMDKSGVLGSVQDQIQISTEECATALVKIIHDATREKDGGEFINVDGTKISW</sequence>
<gene>
    <name evidence="4" type="ORF">GYMLUDRAFT_101061</name>
</gene>
<dbReference type="PRINTS" id="PR00081">
    <property type="entry name" value="GDHRDH"/>
</dbReference>
<keyword evidence="2" id="KW-0521">NADP</keyword>
<evidence type="ECO:0000256" key="3">
    <source>
        <dbReference type="ARBA" id="ARBA00023002"/>
    </source>
</evidence>
<dbReference type="PANTHER" id="PTHR43544:SF7">
    <property type="entry name" value="NADB-LER2"/>
    <property type="match status" value="1"/>
</dbReference>
<dbReference type="EMBL" id="KN834864">
    <property type="protein sequence ID" value="KIK51424.1"/>
    <property type="molecule type" value="Genomic_DNA"/>
</dbReference>
<keyword evidence="5" id="KW-1185">Reference proteome</keyword>
<dbReference type="PROSITE" id="PS00061">
    <property type="entry name" value="ADH_SHORT"/>
    <property type="match status" value="1"/>
</dbReference>
<dbReference type="InterPro" id="IPR002347">
    <property type="entry name" value="SDR_fam"/>
</dbReference>
<accession>A0A0D0BPB9</accession>